<gene>
    <name evidence="2" type="ORF">AYL44_04095</name>
</gene>
<dbReference type="RefSeq" id="WP_064001953.1">
    <property type="nucleotide sequence ID" value="NZ_LSTV01000001.1"/>
</dbReference>
<feature type="chain" id="PRO_5008066021" description="Secreted protein" evidence="1">
    <location>
        <begin position="28"/>
        <end position="112"/>
    </location>
</feature>
<reference evidence="2 3" key="1">
    <citation type="submission" date="2016-02" db="EMBL/GenBank/DDBJ databases">
        <authorList>
            <person name="Wen L."/>
            <person name="He K."/>
            <person name="Yang H."/>
        </authorList>
    </citation>
    <scope>NUCLEOTIDE SEQUENCE [LARGE SCALE GENOMIC DNA]</scope>
    <source>
        <strain evidence="2 3">CD11_3</strain>
    </source>
</reference>
<evidence type="ECO:0008006" key="4">
    <source>
        <dbReference type="Google" id="ProtNLM"/>
    </source>
</evidence>
<proteinExistence type="predicted"/>
<dbReference type="OrthoDB" id="3789473at2"/>
<evidence type="ECO:0000313" key="2">
    <source>
        <dbReference type="EMBL" id="OAH51446.1"/>
    </source>
</evidence>
<protein>
    <recommendedName>
        <fullName evidence="4">Secreted protein</fullName>
    </recommendedName>
</protein>
<evidence type="ECO:0000313" key="3">
    <source>
        <dbReference type="Proteomes" id="UP000076998"/>
    </source>
</evidence>
<organism evidence="2 3">
    <name type="scientific">Microbacterium oleivorans</name>
    <dbReference type="NCBI Taxonomy" id="273677"/>
    <lineage>
        <taxon>Bacteria</taxon>
        <taxon>Bacillati</taxon>
        <taxon>Actinomycetota</taxon>
        <taxon>Actinomycetes</taxon>
        <taxon>Micrococcales</taxon>
        <taxon>Microbacteriaceae</taxon>
        <taxon>Microbacterium</taxon>
    </lineage>
</organism>
<name>A0A177KEI6_9MICO</name>
<dbReference type="AlphaFoldDB" id="A0A177KEI6"/>
<dbReference type="Proteomes" id="UP000076998">
    <property type="component" value="Unassembled WGS sequence"/>
</dbReference>
<evidence type="ECO:0000256" key="1">
    <source>
        <dbReference type="SAM" id="SignalP"/>
    </source>
</evidence>
<comment type="caution">
    <text evidence="2">The sequence shown here is derived from an EMBL/GenBank/DDBJ whole genome shotgun (WGS) entry which is preliminary data.</text>
</comment>
<keyword evidence="1" id="KW-0732">Signal</keyword>
<sequence length="112" mass="12025">MRTSLPLATALGAAMALAALLPHTASAPTTHDVPEPAPDTVVSVTGDAANGFEIGYYDGSAEYPPTDSEALAECSEYDTRVERVRCRTEVKTWYRDLATLRDAIDWAHASRG</sequence>
<dbReference type="EMBL" id="LSTV01000001">
    <property type="protein sequence ID" value="OAH51446.1"/>
    <property type="molecule type" value="Genomic_DNA"/>
</dbReference>
<accession>A0A177KEI6</accession>
<feature type="signal peptide" evidence="1">
    <location>
        <begin position="1"/>
        <end position="27"/>
    </location>
</feature>